<dbReference type="Proteomes" id="UP001206128">
    <property type="component" value="Unassembled WGS sequence"/>
</dbReference>
<feature type="domain" description="Histidine kinase/HSP90-like ATPase" evidence="10">
    <location>
        <begin position="311"/>
        <end position="406"/>
    </location>
</feature>
<dbReference type="PANTHER" id="PTHR24421:SF10">
    <property type="entry name" value="NITRATE_NITRITE SENSOR PROTEIN NARQ"/>
    <property type="match status" value="1"/>
</dbReference>
<dbReference type="InterPro" id="IPR003594">
    <property type="entry name" value="HATPase_dom"/>
</dbReference>
<comment type="caution">
    <text evidence="11">The sequence shown here is derived from an EMBL/GenBank/DDBJ whole genome shotgun (WGS) entry which is preliminary data.</text>
</comment>
<evidence type="ECO:0000256" key="1">
    <source>
        <dbReference type="ARBA" id="ARBA00000085"/>
    </source>
</evidence>
<dbReference type="PANTHER" id="PTHR24421">
    <property type="entry name" value="NITRATE/NITRITE SENSOR PROTEIN NARX-RELATED"/>
    <property type="match status" value="1"/>
</dbReference>
<comment type="catalytic activity">
    <reaction evidence="1">
        <text>ATP + protein L-histidine = ADP + protein N-phospho-L-histidine.</text>
        <dbReference type="EC" id="2.7.13.3"/>
    </reaction>
</comment>
<feature type="transmembrane region" description="Helical" evidence="9">
    <location>
        <begin position="42"/>
        <end position="58"/>
    </location>
</feature>
<feature type="transmembrane region" description="Helical" evidence="9">
    <location>
        <begin position="118"/>
        <end position="140"/>
    </location>
</feature>
<keyword evidence="6 11" id="KW-0418">Kinase</keyword>
<dbReference type="GO" id="GO:0016020">
    <property type="term" value="C:membrane"/>
    <property type="evidence" value="ECO:0007669"/>
    <property type="project" value="InterPro"/>
</dbReference>
<evidence type="ECO:0000313" key="11">
    <source>
        <dbReference type="EMBL" id="MCP2166221.1"/>
    </source>
</evidence>
<dbReference type="CDD" id="cd16917">
    <property type="entry name" value="HATPase_UhpB-NarQ-NarX-like"/>
    <property type="match status" value="1"/>
</dbReference>
<keyword evidence="7" id="KW-0067">ATP-binding</keyword>
<dbReference type="SUPFAM" id="SSF55874">
    <property type="entry name" value="ATPase domain of HSP90 chaperone/DNA topoisomerase II/histidine kinase"/>
    <property type="match status" value="1"/>
</dbReference>
<dbReference type="EC" id="2.7.13.3" evidence="2"/>
<keyword evidence="8" id="KW-0902">Two-component regulatory system</keyword>
<evidence type="ECO:0000256" key="4">
    <source>
        <dbReference type="ARBA" id="ARBA00022679"/>
    </source>
</evidence>
<dbReference type="Pfam" id="PF02518">
    <property type="entry name" value="HATPase_c"/>
    <property type="match status" value="1"/>
</dbReference>
<name>A0AAE3KFB9_9PSEU</name>
<dbReference type="SMART" id="SM00387">
    <property type="entry name" value="HATPase_c"/>
    <property type="match status" value="1"/>
</dbReference>
<dbReference type="GO" id="GO:0000155">
    <property type="term" value="F:phosphorelay sensor kinase activity"/>
    <property type="evidence" value="ECO:0007669"/>
    <property type="project" value="InterPro"/>
</dbReference>
<dbReference type="EMBL" id="JAMTCK010000006">
    <property type="protein sequence ID" value="MCP2166221.1"/>
    <property type="molecule type" value="Genomic_DNA"/>
</dbReference>
<keyword evidence="12" id="KW-1185">Reference proteome</keyword>
<evidence type="ECO:0000256" key="8">
    <source>
        <dbReference type="ARBA" id="ARBA00023012"/>
    </source>
</evidence>
<reference evidence="11" key="1">
    <citation type="submission" date="2022-06" db="EMBL/GenBank/DDBJ databases">
        <title>Genomic Encyclopedia of Archaeal and Bacterial Type Strains, Phase II (KMG-II): from individual species to whole genera.</title>
        <authorList>
            <person name="Goeker M."/>
        </authorList>
    </citation>
    <scope>NUCLEOTIDE SEQUENCE</scope>
    <source>
        <strain evidence="11">DSM 43935</strain>
    </source>
</reference>
<accession>A0AAE3KFB9</accession>
<evidence type="ECO:0000259" key="10">
    <source>
        <dbReference type="SMART" id="SM00387"/>
    </source>
</evidence>
<evidence type="ECO:0000256" key="3">
    <source>
        <dbReference type="ARBA" id="ARBA00022553"/>
    </source>
</evidence>
<keyword evidence="5" id="KW-0547">Nucleotide-binding</keyword>
<feature type="transmembrane region" description="Helical" evidence="9">
    <location>
        <begin position="90"/>
        <end position="111"/>
    </location>
</feature>
<dbReference type="InterPro" id="IPR011712">
    <property type="entry name" value="Sig_transdc_His_kin_sub3_dim/P"/>
</dbReference>
<feature type="transmembrane region" description="Helical" evidence="9">
    <location>
        <begin position="16"/>
        <end position="36"/>
    </location>
</feature>
<keyword evidence="9" id="KW-0472">Membrane</keyword>
<organism evidence="11 12">
    <name type="scientific">Goodfellowiella coeruleoviolacea</name>
    <dbReference type="NCBI Taxonomy" id="334858"/>
    <lineage>
        <taxon>Bacteria</taxon>
        <taxon>Bacillati</taxon>
        <taxon>Actinomycetota</taxon>
        <taxon>Actinomycetes</taxon>
        <taxon>Pseudonocardiales</taxon>
        <taxon>Pseudonocardiaceae</taxon>
        <taxon>Goodfellowiella</taxon>
    </lineage>
</organism>
<dbReference type="Gene3D" id="1.20.5.1930">
    <property type="match status" value="1"/>
</dbReference>
<proteinExistence type="predicted"/>
<feature type="transmembrane region" description="Helical" evidence="9">
    <location>
        <begin position="160"/>
        <end position="177"/>
    </location>
</feature>
<evidence type="ECO:0000256" key="2">
    <source>
        <dbReference type="ARBA" id="ARBA00012438"/>
    </source>
</evidence>
<dbReference type="Pfam" id="PF07730">
    <property type="entry name" value="HisKA_3"/>
    <property type="match status" value="1"/>
</dbReference>
<keyword evidence="3" id="KW-0597">Phosphoprotein</keyword>
<dbReference type="GO" id="GO:0005524">
    <property type="term" value="F:ATP binding"/>
    <property type="evidence" value="ECO:0007669"/>
    <property type="project" value="UniProtKB-KW"/>
</dbReference>
<evidence type="ECO:0000256" key="7">
    <source>
        <dbReference type="ARBA" id="ARBA00022840"/>
    </source>
</evidence>
<dbReference type="Gene3D" id="3.30.565.10">
    <property type="entry name" value="Histidine kinase-like ATPase, C-terminal domain"/>
    <property type="match status" value="1"/>
</dbReference>
<evidence type="ECO:0000256" key="5">
    <source>
        <dbReference type="ARBA" id="ARBA00022741"/>
    </source>
</evidence>
<dbReference type="RefSeq" id="WP_253771852.1">
    <property type="nucleotide sequence ID" value="NZ_JAMTCK010000006.1"/>
</dbReference>
<gene>
    <name evidence="11" type="ORF">LX83_003080</name>
</gene>
<dbReference type="AlphaFoldDB" id="A0AAE3KFB9"/>
<protein>
    <recommendedName>
        <fullName evidence="2">histidine kinase</fullName>
        <ecNumber evidence="2">2.7.13.3</ecNumber>
    </recommendedName>
</protein>
<keyword evidence="4" id="KW-0808">Transferase</keyword>
<dbReference type="GO" id="GO:0046983">
    <property type="term" value="F:protein dimerization activity"/>
    <property type="evidence" value="ECO:0007669"/>
    <property type="project" value="InterPro"/>
</dbReference>
<keyword evidence="9" id="KW-0812">Transmembrane</keyword>
<dbReference type="InterPro" id="IPR050482">
    <property type="entry name" value="Sensor_HK_TwoCompSys"/>
</dbReference>
<sequence length="409" mass="42911">MNSTYLGWRALGRRQWPLVLALLVLLGVELMTWPTALHAERLWVLPGVLVVSALAVLSPRRPFDASLSAGAALVVSTALCRVMNAPVVDSLWGLTPTELGALMALVAILVRQESAWRAVFGVVAVVVGVGVVCAFRPSYFDRFVPAEFSGAYAGFDLSELLNGGALLVVSLGTGLYFRARDRDRARAVAAEVAKAQQDERMALARELHDVVAHYVTGIVVHAQGAQAIAEVNPAAAGEVLPVIATSGTEALAAMRRLVGTLRGTEPAAPGEDAPAPHDDLAADLRATVERARGAGQPAELTVDLAEPVPRELSRSVLRIVQESLTNSGKHAVGATRVDVVVTARDGKVDLRITDNGRGQQHDPAGGSGGYGLVGMRERAALLGGRFDAGAATGGGWQVHVELPIGQRAP</sequence>
<evidence type="ECO:0000313" key="12">
    <source>
        <dbReference type="Proteomes" id="UP001206128"/>
    </source>
</evidence>
<keyword evidence="9" id="KW-1133">Transmembrane helix</keyword>
<evidence type="ECO:0000256" key="6">
    <source>
        <dbReference type="ARBA" id="ARBA00022777"/>
    </source>
</evidence>
<evidence type="ECO:0000256" key="9">
    <source>
        <dbReference type="SAM" id="Phobius"/>
    </source>
</evidence>
<dbReference type="InterPro" id="IPR036890">
    <property type="entry name" value="HATPase_C_sf"/>
</dbReference>